<reference evidence="1" key="1">
    <citation type="journal article" date="2021" name="Sci. Rep.">
        <title>Diploid genomic architecture of Nitzschia inconspicua, an elite biomass production diatom.</title>
        <authorList>
            <person name="Oliver A."/>
            <person name="Podell S."/>
            <person name="Pinowska A."/>
            <person name="Traller J.C."/>
            <person name="Smith S.R."/>
            <person name="McClure R."/>
            <person name="Beliaev A."/>
            <person name="Bohutskyi P."/>
            <person name="Hill E.A."/>
            <person name="Rabines A."/>
            <person name="Zheng H."/>
            <person name="Allen L.Z."/>
            <person name="Kuo A."/>
            <person name="Grigoriev I.V."/>
            <person name="Allen A.E."/>
            <person name="Hazlebeck D."/>
            <person name="Allen E.E."/>
        </authorList>
    </citation>
    <scope>NUCLEOTIDE SEQUENCE</scope>
    <source>
        <strain evidence="1">Hildebrandi</strain>
    </source>
</reference>
<evidence type="ECO:0000313" key="2">
    <source>
        <dbReference type="Proteomes" id="UP000693970"/>
    </source>
</evidence>
<gene>
    <name evidence="1" type="ORF">IV203_012522</name>
</gene>
<name>A0A9K3KU21_9STRA</name>
<comment type="caution">
    <text evidence="1">The sequence shown here is derived from an EMBL/GenBank/DDBJ whole genome shotgun (WGS) entry which is preliminary data.</text>
</comment>
<reference evidence="1" key="2">
    <citation type="submission" date="2021-04" db="EMBL/GenBank/DDBJ databases">
        <authorList>
            <person name="Podell S."/>
        </authorList>
    </citation>
    <scope>NUCLEOTIDE SEQUENCE</scope>
    <source>
        <strain evidence="1">Hildebrandi</strain>
    </source>
</reference>
<sequence length="126" mass="14759">MWLNHLRLHVCTTNLKTTSVSEATHSSMKSEFDSIRAGVGKDVAANTTMDKTHRLLQLMDVYNANQLLKKKKKWSDMPTSNFLIRYCQEMAKEQWDLRFEHAVVHAKTDEWWVYFPQKTLANRNAT</sequence>
<organism evidence="1 2">
    <name type="scientific">Nitzschia inconspicua</name>
    <dbReference type="NCBI Taxonomy" id="303405"/>
    <lineage>
        <taxon>Eukaryota</taxon>
        <taxon>Sar</taxon>
        <taxon>Stramenopiles</taxon>
        <taxon>Ochrophyta</taxon>
        <taxon>Bacillariophyta</taxon>
        <taxon>Bacillariophyceae</taxon>
        <taxon>Bacillariophycidae</taxon>
        <taxon>Bacillariales</taxon>
        <taxon>Bacillariaceae</taxon>
        <taxon>Nitzschia</taxon>
    </lineage>
</organism>
<dbReference type="EMBL" id="JAGRRH010000019">
    <property type="protein sequence ID" value="KAG7349925.1"/>
    <property type="molecule type" value="Genomic_DNA"/>
</dbReference>
<evidence type="ECO:0000313" key="1">
    <source>
        <dbReference type="EMBL" id="KAG7349925.1"/>
    </source>
</evidence>
<protein>
    <submittedName>
        <fullName evidence="1">Uncharacterized protein</fullName>
    </submittedName>
</protein>
<accession>A0A9K3KU21</accession>
<dbReference type="Proteomes" id="UP000693970">
    <property type="component" value="Unassembled WGS sequence"/>
</dbReference>
<proteinExistence type="predicted"/>
<dbReference type="AlphaFoldDB" id="A0A9K3KU21"/>
<keyword evidence="2" id="KW-1185">Reference proteome</keyword>